<dbReference type="GO" id="GO:0003676">
    <property type="term" value="F:nucleic acid binding"/>
    <property type="evidence" value="ECO:0007669"/>
    <property type="project" value="InterPro"/>
</dbReference>
<dbReference type="STRING" id="157652.A0A371GMT6"/>
<dbReference type="PANTHER" id="PTHR35046:SF9">
    <property type="entry name" value="RNA-DIRECTED DNA POLYMERASE"/>
    <property type="match status" value="1"/>
</dbReference>
<dbReference type="PANTHER" id="PTHR35046">
    <property type="entry name" value="ZINC KNUCKLE (CCHC-TYPE) FAMILY PROTEIN"/>
    <property type="match status" value="1"/>
</dbReference>
<feature type="non-terminal residue" evidence="1">
    <location>
        <position position="234"/>
    </location>
</feature>
<dbReference type="OrthoDB" id="407598at2759"/>
<reference evidence="1" key="1">
    <citation type="submission" date="2018-05" db="EMBL/GenBank/DDBJ databases">
        <title>Draft genome of Mucuna pruriens seed.</title>
        <authorList>
            <person name="Nnadi N.E."/>
            <person name="Vos R."/>
            <person name="Hasami M.H."/>
            <person name="Devisetty U.K."/>
            <person name="Aguiy J.C."/>
        </authorList>
    </citation>
    <scope>NUCLEOTIDE SEQUENCE [LARGE SCALE GENOMIC DNA]</scope>
    <source>
        <strain evidence="1">JCA_2017</strain>
    </source>
</reference>
<evidence type="ECO:0008006" key="3">
    <source>
        <dbReference type="Google" id="ProtNLM"/>
    </source>
</evidence>
<protein>
    <recommendedName>
        <fullName evidence="3">Integrase catalytic domain-containing protein</fullName>
    </recommendedName>
</protein>
<name>A0A371GMT6_MUCPR</name>
<gene>
    <name evidence="1" type="ORF">CR513_26104</name>
</gene>
<comment type="caution">
    <text evidence="1">The sequence shown here is derived from an EMBL/GenBank/DDBJ whole genome shotgun (WGS) entry which is preliminary data.</text>
</comment>
<feature type="non-terminal residue" evidence="1">
    <location>
        <position position="1"/>
    </location>
</feature>
<dbReference type="Gene3D" id="3.30.420.10">
    <property type="entry name" value="Ribonuclease H-like superfamily/Ribonuclease H"/>
    <property type="match status" value="1"/>
</dbReference>
<sequence length="234" mass="27891">MRPCVNFYWPKMRCDMHHICERCLVYKMAKSKALSNGLLRTHSRRDSIFMVVDKFSKMAYFIQCHKSDDAYHVVNLLFREVGKLGTKLLFSTTCHPQTNCQNKVVNRTLSQLLRCFMGRNLKTWEAWLPHREFSYNRVVNETTSHIPFKLVYTLSPLDLMPFPVPSKANPEGLSKAQSMVRPHERARTFMERWGKRYVERANKDREERVFIEGDLVWVHHQKERFPTLMKYKML</sequence>
<keyword evidence="2" id="KW-1185">Reference proteome</keyword>
<dbReference type="AlphaFoldDB" id="A0A371GMT6"/>
<evidence type="ECO:0000313" key="1">
    <source>
        <dbReference type="EMBL" id="RDX91857.1"/>
    </source>
</evidence>
<accession>A0A371GMT6</accession>
<proteinExistence type="predicted"/>
<dbReference type="InterPro" id="IPR036397">
    <property type="entry name" value="RNaseH_sf"/>
</dbReference>
<organism evidence="1 2">
    <name type="scientific">Mucuna pruriens</name>
    <name type="common">Velvet bean</name>
    <name type="synonym">Dolichos pruriens</name>
    <dbReference type="NCBI Taxonomy" id="157652"/>
    <lineage>
        <taxon>Eukaryota</taxon>
        <taxon>Viridiplantae</taxon>
        <taxon>Streptophyta</taxon>
        <taxon>Embryophyta</taxon>
        <taxon>Tracheophyta</taxon>
        <taxon>Spermatophyta</taxon>
        <taxon>Magnoliopsida</taxon>
        <taxon>eudicotyledons</taxon>
        <taxon>Gunneridae</taxon>
        <taxon>Pentapetalae</taxon>
        <taxon>rosids</taxon>
        <taxon>fabids</taxon>
        <taxon>Fabales</taxon>
        <taxon>Fabaceae</taxon>
        <taxon>Papilionoideae</taxon>
        <taxon>50 kb inversion clade</taxon>
        <taxon>NPAAA clade</taxon>
        <taxon>indigoferoid/millettioid clade</taxon>
        <taxon>Phaseoleae</taxon>
        <taxon>Mucuna</taxon>
    </lineage>
</organism>
<evidence type="ECO:0000313" key="2">
    <source>
        <dbReference type="Proteomes" id="UP000257109"/>
    </source>
</evidence>
<dbReference type="EMBL" id="QJKJ01005017">
    <property type="protein sequence ID" value="RDX91857.1"/>
    <property type="molecule type" value="Genomic_DNA"/>
</dbReference>
<dbReference type="InterPro" id="IPR012337">
    <property type="entry name" value="RNaseH-like_sf"/>
</dbReference>
<dbReference type="SUPFAM" id="SSF53098">
    <property type="entry name" value="Ribonuclease H-like"/>
    <property type="match status" value="1"/>
</dbReference>
<dbReference type="Proteomes" id="UP000257109">
    <property type="component" value="Unassembled WGS sequence"/>
</dbReference>